<comment type="caution">
    <text evidence="3">The sequence shown here is derived from an EMBL/GenBank/DDBJ whole genome shotgun (WGS) entry which is preliminary data.</text>
</comment>
<accession>A0A0L0BVQ1</accession>
<dbReference type="AlphaFoldDB" id="A0A0L0BVQ1"/>
<evidence type="ECO:0000256" key="1">
    <source>
        <dbReference type="SAM" id="Phobius"/>
    </source>
</evidence>
<gene>
    <name evidence="3" type="ORF">FF38_08882</name>
</gene>
<organism evidence="3 4">
    <name type="scientific">Lucilia cuprina</name>
    <name type="common">Green bottle fly</name>
    <name type="synonym">Australian sheep blowfly</name>
    <dbReference type="NCBI Taxonomy" id="7375"/>
    <lineage>
        <taxon>Eukaryota</taxon>
        <taxon>Metazoa</taxon>
        <taxon>Ecdysozoa</taxon>
        <taxon>Arthropoda</taxon>
        <taxon>Hexapoda</taxon>
        <taxon>Insecta</taxon>
        <taxon>Pterygota</taxon>
        <taxon>Neoptera</taxon>
        <taxon>Endopterygota</taxon>
        <taxon>Diptera</taxon>
        <taxon>Brachycera</taxon>
        <taxon>Muscomorpha</taxon>
        <taxon>Oestroidea</taxon>
        <taxon>Calliphoridae</taxon>
        <taxon>Luciliinae</taxon>
        <taxon>Lucilia</taxon>
    </lineage>
</organism>
<dbReference type="EMBL" id="JRES01001261">
    <property type="protein sequence ID" value="KNC24112.1"/>
    <property type="molecule type" value="Genomic_DNA"/>
</dbReference>
<sequence length="249" mass="24060">MKFVFAVVLLALAVGVQSSLLGVGPWGAPLGVAPWGVAPWGGHAAIDHSAWAAPLAAHGPWGGVPGIALAQGPALGHVGLGLGLAHGGPGVYVAKTRGAVHTAPLAGHIASATSFVFAVVLLALAAGVQSSLIAQHAPGVSYVTTALHPAGHLGGPLGWGGHVAVDHSAWGGPLVAPLGGHGLWGGIPGISLAQGPAHGHVGIDLAHGAHGHGHGVYVAKTRGAVHTAPLAGHIASATSVNVAPAPGTH</sequence>
<keyword evidence="1" id="KW-0812">Transmembrane</keyword>
<evidence type="ECO:0000313" key="4">
    <source>
        <dbReference type="Proteomes" id="UP000037069"/>
    </source>
</evidence>
<protein>
    <recommendedName>
        <fullName evidence="5">Adult cuticle protein 1</fullName>
    </recommendedName>
</protein>
<dbReference type="Proteomes" id="UP000037069">
    <property type="component" value="Unassembled WGS sequence"/>
</dbReference>
<dbReference type="PANTHER" id="PTHR12336">
    <property type="entry name" value="ADULT CUTICLE PROTEIN 1-RELATED"/>
    <property type="match status" value="1"/>
</dbReference>
<dbReference type="Pfam" id="PF15955">
    <property type="entry name" value="Cuticle_4"/>
    <property type="match status" value="2"/>
</dbReference>
<dbReference type="STRING" id="7375.A0A0L0BVQ1"/>
<dbReference type="OrthoDB" id="7743350at2759"/>
<evidence type="ECO:0000313" key="3">
    <source>
        <dbReference type="EMBL" id="KNC24112.1"/>
    </source>
</evidence>
<feature type="chain" id="PRO_5005535326" description="Adult cuticle protein 1" evidence="2">
    <location>
        <begin position="19"/>
        <end position="249"/>
    </location>
</feature>
<feature type="transmembrane region" description="Helical" evidence="1">
    <location>
        <begin position="105"/>
        <end position="126"/>
    </location>
</feature>
<feature type="signal peptide" evidence="2">
    <location>
        <begin position="1"/>
        <end position="18"/>
    </location>
</feature>
<keyword evidence="1" id="KW-1133">Transmembrane helix</keyword>
<keyword evidence="1" id="KW-0472">Membrane</keyword>
<evidence type="ECO:0000256" key="2">
    <source>
        <dbReference type="SAM" id="SignalP"/>
    </source>
</evidence>
<keyword evidence="2" id="KW-0732">Signal</keyword>
<keyword evidence="4" id="KW-1185">Reference proteome</keyword>
<proteinExistence type="predicted"/>
<dbReference type="InterPro" id="IPR031874">
    <property type="entry name" value="Cuticle_Acp1"/>
</dbReference>
<dbReference type="PANTHER" id="PTHR12336:SF0">
    <property type="entry name" value="ADULT CUTICLE PROTEIN 1-RELATED"/>
    <property type="match status" value="1"/>
</dbReference>
<name>A0A0L0BVQ1_LUCCU</name>
<reference evidence="3 4" key="1">
    <citation type="journal article" date="2015" name="Nat. Commun.">
        <title>Lucilia cuprina genome unlocks parasitic fly biology to underpin future interventions.</title>
        <authorList>
            <person name="Anstead C.A."/>
            <person name="Korhonen P.K."/>
            <person name="Young N.D."/>
            <person name="Hall R.S."/>
            <person name="Jex A.R."/>
            <person name="Murali S.C."/>
            <person name="Hughes D.S."/>
            <person name="Lee S.F."/>
            <person name="Perry T."/>
            <person name="Stroehlein A.J."/>
            <person name="Ansell B.R."/>
            <person name="Breugelmans B."/>
            <person name="Hofmann A."/>
            <person name="Qu J."/>
            <person name="Dugan S."/>
            <person name="Lee S.L."/>
            <person name="Chao H."/>
            <person name="Dinh H."/>
            <person name="Han Y."/>
            <person name="Doddapaneni H.V."/>
            <person name="Worley K.C."/>
            <person name="Muzny D.M."/>
            <person name="Ioannidis P."/>
            <person name="Waterhouse R.M."/>
            <person name="Zdobnov E.M."/>
            <person name="James P.J."/>
            <person name="Bagnall N.H."/>
            <person name="Kotze A.C."/>
            <person name="Gibbs R.A."/>
            <person name="Richards S."/>
            <person name="Batterham P."/>
            <person name="Gasser R.B."/>
        </authorList>
    </citation>
    <scope>NUCLEOTIDE SEQUENCE [LARGE SCALE GENOMIC DNA]</scope>
    <source>
        <strain evidence="3 4">LS</strain>
        <tissue evidence="3">Full body</tissue>
    </source>
</reference>
<evidence type="ECO:0008006" key="5">
    <source>
        <dbReference type="Google" id="ProtNLM"/>
    </source>
</evidence>